<dbReference type="Pfam" id="PF22335">
    <property type="entry name" value="Cas10-Cmr2_palm2"/>
    <property type="match status" value="1"/>
</dbReference>
<protein>
    <submittedName>
        <fullName evidence="5">Type III-B CRISPR-associated protein Cas10/Cmr2</fullName>
    </submittedName>
</protein>
<reference evidence="5 6" key="2">
    <citation type="submission" date="2018-06" db="EMBL/GenBank/DDBJ databases">
        <title>Metagenomic assembly of (sub)arctic Cyanobacteria and their associated microbiome from non-axenic cultures.</title>
        <authorList>
            <person name="Baurain D."/>
        </authorList>
    </citation>
    <scope>NUCLEOTIDE SEQUENCE [LARGE SCALE GENOMIC DNA]</scope>
    <source>
        <strain evidence="5">ULC129bin1</strain>
    </source>
</reference>
<dbReference type="InterPro" id="IPR043128">
    <property type="entry name" value="Rev_trsase/Diguanyl_cyclase"/>
</dbReference>
<name>A0A2W4TVF6_9CYAN</name>
<keyword evidence="2" id="KW-0051">Antiviral defense</keyword>
<dbReference type="InterPro" id="IPR038242">
    <property type="entry name" value="Cmr2_N"/>
</dbReference>
<evidence type="ECO:0000256" key="1">
    <source>
        <dbReference type="ARBA" id="ARBA00022741"/>
    </source>
</evidence>
<dbReference type="Gene3D" id="3.30.70.270">
    <property type="match status" value="1"/>
</dbReference>
<organism evidence="5 6">
    <name type="scientific">Leptolyngbya foveolarum</name>
    <dbReference type="NCBI Taxonomy" id="47253"/>
    <lineage>
        <taxon>Bacteria</taxon>
        <taxon>Bacillati</taxon>
        <taxon>Cyanobacteriota</taxon>
        <taxon>Cyanophyceae</taxon>
        <taxon>Leptolyngbyales</taxon>
        <taxon>Leptolyngbyaceae</taxon>
        <taxon>Leptolyngbya group</taxon>
        <taxon>Leptolyngbya</taxon>
    </lineage>
</organism>
<feature type="domain" description="Cas10/Cmr2 second palm" evidence="4">
    <location>
        <begin position="738"/>
        <end position="928"/>
    </location>
</feature>
<gene>
    <name evidence="5" type="primary">cas10</name>
    <name evidence="5" type="ORF">DCF25_20365</name>
</gene>
<evidence type="ECO:0000313" key="5">
    <source>
        <dbReference type="EMBL" id="PZO10690.1"/>
    </source>
</evidence>
<dbReference type="NCBIfam" id="TIGR02577">
    <property type="entry name" value="cas_TM1794_Cmr2"/>
    <property type="match status" value="1"/>
</dbReference>
<evidence type="ECO:0000256" key="2">
    <source>
        <dbReference type="ARBA" id="ARBA00023118"/>
    </source>
</evidence>
<dbReference type="InterPro" id="IPR013407">
    <property type="entry name" value="CRISPR-assoc_prot_Cmr2"/>
</dbReference>
<dbReference type="EMBL" id="QBMC01000211">
    <property type="protein sequence ID" value="PZO10690.1"/>
    <property type="molecule type" value="Genomic_DNA"/>
</dbReference>
<dbReference type="GO" id="GO:0000166">
    <property type="term" value="F:nucleotide binding"/>
    <property type="evidence" value="ECO:0007669"/>
    <property type="project" value="UniProtKB-KW"/>
</dbReference>
<dbReference type="Pfam" id="PF12469">
    <property type="entry name" value="Cmr2_N"/>
    <property type="match status" value="1"/>
</dbReference>
<evidence type="ECO:0000313" key="6">
    <source>
        <dbReference type="Proteomes" id="UP000249354"/>
    </source>
</evidence>
<keyword evidence="1" id="KW-0547">Nucleotide-binding</keyword>
<feature type="domain" description="CRISPR-associated protein Cmr2 N-terminal" evidence="3">
    <location>
        <begin position="173"/>
        <end position="320"/>
    </location>
</feature>
<evidence type="ECO:0000259" key="4">
    <source>
        <dbReference type="Pfam" id="PF22335"/>
    </source>
</evidence>
<reference evidence="6" key="1">
    <citation type="submission" date="2018-04" db="EMBL/GenBank/DDBJ databases">
        <authorList>
            <person name="Cornet L."/>
        </authorList>
    </citation>
    <scope>NUCLEOTIDE SEQUENCE [LARGE SCALE GENOMIC DNA]</scope>
</reference>
<evidence type="ECO:0000259" key="3">
    <source>
        <dbReference type="Pfam" id="PF12469"/>
    </source>
</evidence>
<comment type="caution">
    <text evidence="5">The sequence shown here is derived from an EMBL/GenBank/DDBJ whole genome shotgun (WGS) entry which is preliminary data.</text>
</comment>
<dbReference type="Proteomes" id="UP000249354">
    <property type="component" value="Unassembled WGS sequence"/>
</dbReference>
<accession>A0A2W4TVF6</accession>
<sequence>MNRYHYKLYALLNSSDRTAPLALELACLDPHLPRLDDWWKHESFAASVASDADRINLDRLAQNPTNTTVCHPISGQTQTVSAARYPLTKAFIAEKLGSKIANEIFSQTDEETVFWWFWRFSPMLAAAQDPEALLHPQHSVLPDCSVHSYQSTVSAIAGAACNNEATEAETPYLLIFSFSPVQEFIKSSRKFLDFWAGSYLLHYLSAQLCWKIASGFEASEGKEEIPGYGPDSIVVPSLWSQEIIDALLLEDVDKQSLFQRTFEQLGDRSTPVQRFKAKSSNSLSTAGFPNMITVLVPGEAAAKALGDRLSKELTALWKEIGTTVRDDIRDRVLAYLHKASNRDKAALLKEVFPGIAEQDLSAYMGGSVRDDGTFKKGDLEKLAIQSCWEWKELWEAQLENAWEPYWSAVPLGHPQTSLVIKGTGSDFEEWVQKQWEIAHSPRSTQIPNEPERALSKQLAQGEFNVGSWWGSLQRRLQICLQATKTTRTWQIPAAPGDRSTISGRFSALHPWLNYKANFREGGGLPEGSLRLFWAVMAKAYPGLFNGVERLNAIETTKRMAWNYGGMAESLGIPSKDLEVGLSSRVKAEDLAAAESGAKEKNEYDFETKIRFPNLSSIAAARFIKDSPELAKDYWTALMQNMGAVKDLSSENRRAFYAKTLRDSQILTVDKAVREAFPQYDSAYNGVMFSSKWLADDMGLTLEERTGQGSKLSDVRNAVDAAHNSTGLMNGSPADWWVIVLADGDNMGQFVSGKKLKKYECYVQRDALNESALTGDTLDNFLQQTTKRMGPATHVGLNRALLDFSNQLVPYLTERRYCGRVIYSGGDDVMAVLPLEDLPGYLRSLRAAWSGQPDPKGEFETAGGYWRPKSDRAKDSLPNRPLFTMGETATMSIGVVIAHKSVPLPTVLESLWDAEGKQAKGMPGKNGLCFRVMYGNGNQLEALMSGGGIASVENANSSLEENRTSADLFSRWWDWVGRYEDYGDKLSPVLYRLSEELPKRAAVGDQLLAKAAQVIVNRRDSAEDLAVVNNALVIWIEQWENWAITAKACPTQSNLGTESADLGKLLRFSAFWIDKRVERLGWANAGRAMAETTTKTTEEGLNVLV</sequence>
<dbReference type="InterPro" id="IPR024615">
    <property type="entry name" value="CRISPR-assoc_Cmr2_N"/>
</dbReference>
<dbReference type="Gene3D" id="3.30.70.2220">
    <property type="entry name" value="CRISPR-Cas system, Cmr2 subunit, D1 domain, cysteine cluster"/>
    <property type="match status" value="1"/>
</dbReference>
<dbReference type="GO" id="GO:0051607">
    <property type="term" value="P:defense response to virus"/>
    <property type="evidence" value="ECO:0007669"/>
    <property type="project" value="UniProtKB-KW"/>
</dbReference>
<proteinExistence type="predicted"/>
<dbReference type="InterPro" id="IPR054767">
    <property type="entry name" value="Cas10-Cmr2_palm2"/>
</dbReference>
<dbReference type="AlphaFoldDB" id="A0A2W4TVF6"/>